<evidence type="ECO:0000313" key="3">
    <source>
        <dbReference type="Proteomes" id="UP000242469"/>
    </source>
</evidence>
<proteinExistence type="predicted"/>
<dbReference type="RefSeq" id="WP_091821322.1">
    <property type="nucleotide sequence ID" value="NZ_FNRJ01000001.1"/>
</dbReference>
<sequence length="304" mass="34427">MTDLLARPVAANLELVGKNMKLQEQVEALQQQLVEQKRAHVDELSMLHHQRQDPIQHAIGILQEHQQHQQALIEARQQVEQLNDELQVANKAASDTLDLVEEARNQRNHYQQQCEQLQAQHSKETRKAQAEITRQAAQLTLATAELKELRELNPKKLAKQVKRLQEENRSKQTTIDTQNKRLAEATRKAKQADAFEKENKDLRTVNRKLNDAIMLTAQDAEAGKLTDVLEEDKQGGWQIASDKGSIEQVYIIDSKSDTCRPYHRVNGLTKIRPVPPKVTALAEKALAGMAELTDMVARATGEDQ</sequence>
<gene>
    <name evidence="2" type="ORF">SAMN02745729_10177</name>
</gene>
<keyword evidence="3" id="KW-1185">Reference proteome</keyword>
<protein>
    <submittedName>
        <fullName evidence="2">Uncharacterized protein</fullName>
    </submittedName>
</protein>
<name>A0A1H3X8Q4_9GAMM</name>
<dbReference type="STRING" id="1122198.SAMN02745729_10177"/>
<dbReference type="AlphaFoldDB" id="A0A1H3X8Q4"/>
<keyword evidence="1" id="KW-0175">Coiled coil</keyword>
<organism evidence="2 3">
    <name type="scientific">Marinobacterium iners DSM 11526</name>
    <dbReference type="NCBI Taxonomy" id="1122198"/>
    <lineage>
        <taxon>Bacteria</taxon>
        <taxon>Pseudomonadati</taxon>
        <taxon>Pseudomonadota</taxon>
        <taxon>Gammaproteobacteria</taxon>
        <taxon>Oceanospirillales</taxon>
        <taxon>Oceanospirillaceae</taxon>
        <taxon>Marinobacterium</taxon>
    </lineage>
</organism>
<evidence type="ECO:0000256" key="1">
    <source>
        <dbReference type="SAM" id="Coils"/>
    </source>
</evidence>
<accession>A0A1H3X8Q4</accession>
<reference evidence="3" key="1">
    <citation type="submission" date="2016-10" db="EMBL/GenBank/DDBJ databases">
        <authorList>
            <person name="Varghese N."/>
            <person name="Submissions S."/>
        </authorList>
    </citation>
    <scope>NUCLEOTIDE SEQUENCE [LARGE SCALE GENOMIC DNA]</scope>
    <source>
        <strain evidence="3">DSM 11526</strain>
    </source>
</reference>
<feature type="coiled-coil region" evidence="1">
    <location>
        <begin position="12"/>
        <end position="212"/>
    </location>
</feature>
<dbReference type="EMBL" id="FNRJ01000001">
    <property type="protein sequence ID" value="SDZ95776.1"/>
    <property type="molecule type" value="Genomic_DNA"/>
</dbReference>
<evidence type="ECO:0000313" key="2">
    <source>
        <dbReference type="EMBL" id="SDZ95776.1"/>
    </source>
</evidence>
<dbReference type="Proteomes" id="UP000242469">
    <property type="component" value="Unassembled WGS sequence"/>
</dbReference>